<evidence type="ECO:0000313" key="2">
    <source>
        <dbReference type="EMBL" id="GAA0157348.1"/>
    </source>
</evidence>
<accession>A0AAV3Q242</accession>
<feature type="compositionally biased region" description="Basic and acidic residues" evidence="1">
    <location>
        <begin position="146"/>
        <end position="155"/>
    </location>
</feature>
<protein>
    <submittedName>
        <fullName evidence="2">Uncharacterized protein</fullName>
    </submittedName>
</protein>
<dbReference type="AlphaFoldDB" id="A0AAV3Q242"/>
<keyword evidence="3" id="KW-1185">Reference proteome</keyword>
<organism evidence="2 3">
    <name type="scientific">Lithospermum erythrorhizon</name>
    <name type="common">Purple gromwell</name>
    <name type="synonym">Lithospermum officinale var. erythrorhizon</name>
    <dbReference type="NCBI Taxonomy" id="34254"/>
    <lineage>
        <taxon>Eukaryota</taxon>
        <taxon>Viridiplantae</taxon>
        <taxon>Streptophyta</taxon>
        <taxon>Embryophyta</taxon>
        <taxon>Tracheophyta</taxon>
        <taxon>Spermatophyta</taxon>
        <taxon>Magnoliopsida</taxon>
        <taxon>eudicotyledons</taxon>
        <taxon>Gunneridae</taxon>
        <taxon>Pentapetalae</taxon>
        <taxon>asterids</taxon>
        <taxon>lamiids</taxon>
        <taxon>Boraginales</taxon>
        <taxon>Boraginaceae</taxon>
        <taxon>Boraginoideae</taxon>
        <taxon>Lithospermeae</taxon>
        <taxon>Lithospermum</taxon>
    </lineage>
</organism>
<sequence length="155" mass="17742">MLELIRSKIMNIIKDRYLATKKPEPLCIKIKRILDEHIDECPTSKKKKQQSEPQPPSTENELEHQPPSIENELDHHPPNTKNEPEPPINASRGRRKTTPTVIGKTSKRGKGGFKAPRVVVNQDVEAPNGVPAVSQREQRRNKRALIKLEQRRTNK</sequence>
<reference evidence="2 3" key="1">
    <citation type="submission" date="2024-01" db="EMBL/GenBank/DDBJ databases">
        <title>The complete chloroplast genome sequence of Lithospermum erythrorhizon: insights into the phylogenetic relationship among Boraginaceae species and the maternal lineages of purple gromwells.</title>
        <authorList>
            <person name="Okada T."/>
            <person name="Watanabe K."/>
        </authorList>
    </citation>
    <scope>NUCLEOTIDE SEQUENCE [LARGE SCALE GENOMIC DNA]</scope>
</reference>
<dbReference type="EMBL" id="BAABME010034880">
    <property type="protein sequence ID" value="GAA0157348.1"/>
    <property type="molecule type" value="Genomic_DNA"/>
</dbReference>
<evidence type="ECO:0000256" key="1">
    <source>
        <dbReference type="SAM" id="MobiDB-lite"/>
    </source>
</evidence>
<gene>
    <name evidence="2" type="ORF">LIER_43402</name>
</gene>
<proteinExistence type="predicted"/>
<evidence type="ECO:0000313" key="3">
    <source>
        <dbReference type="Proteomes" id="UP001454036"/>
    </source>
</evidence>
<name>A0AAV3Q242_LITER</name>
<comment type="caution">
    <text evidence="2">The sequence shown here is derived from an EMBL/GenBank/DDBJ whole genome shotgun (WGS) entry which is preliminary data.</text>
</comment>
<feature type="region of interest" description="Disordered" evidence="1">
    <location>
        <begin position="40"/>
        <end position="155"/>
    </location>
</feature>
<dbReference type="Proteomes" id="UP001454036">
    <property type="component" value="Unassembled WGS sequence"/>
</dbReference>